<dbReference type="OrthoDB" id="1921976at2759"/>
<dbReference type="Pfam" id="PF14009">
    <property type="entry name" value="PADRE"/>
    <property type="match status" value="1"/>
</dbReference>
<gene>
    <name evidence="1" type="ORF">FCM35_KLT12681</name>
</gene>
<name>A0A833V3T7_9POAL</name>
<dbReference type="Proteomes" id="UP000623129">
    <property type="component" value="Unassembled WGS sequence"/>
</dbReference>
<organism evidence="1 2">
    <name type="scientific">Carex littledalei</name>
    <dbReference type="NCBI Taxonomy" id="544730"/>
    <lineage>
        <taxon>Eukaryota</taxon>
        <taxon>Viridiplantae</taxon>
        <taxon>Streptophyta</taxon>
        <taxon>Embryophyta</taxon>
        <taxon>Tracheophyta</taxon>
        <taxon>Spermatophyta</taxon>
        <taxon>Magnoliopsida</taxon>
        <taxon>Liliopsida</taxon>
        <taxon>Poales</taxon>
        <taxon>Cyperaceae</taxon>
        <taxon>Cyperoideae</taxon>
        <taxon>Cariceae</taxon>
        <taxon>Carex</taxon>
        <taxon>Carex subgen. Euthyceras</taxon>
    </lineage>
</organism>
<dbReference type="InterPro" id="IPR025322">
    <property type="entry name" value="PADRE_dom"/>
</dbReference>
<accession>A0A833V3T7</accession>
<evidence type="ECO:0000313" key="1">
    <source>
        <dbReference type="EMBL" id="KAF3322692.1"/>
    </source>
</evidence>
<dbReference type="EMBL" id="SWLB01000024">
    <property type="protein sequence ID" value="KAF3322692.1"/>
    <property type="molecule type" value="Genomic_DNA"/>
</dbReference>
<keyword evidence="2" id="KW-1185">Reference proteome</keyword>
<sequence>MGNLVSSSKSWVSTGGKLIFSDGTTDSLTEPITVAEIMLNHPNHYVIDSHLVPTKGTKLNPLPADHVLDPNKVYLLLPVTRGKLSAEDARRVLASSRSTKRLTRSCSAPISPEVVEIETSPSITIAGVLEEVPEFMTVSRQLSCKGWKPSLGTIVETGSLKKVPHWLF</sequence>
<proteinExistence type="predicted"/>
<comment type="caution">
    <text evidence="1">The sequence shown here is derived from an EMBL/GenBank/DDBJ whole genome shotgun (WGS) entry which is preliminary data.</text>
</comment>
<dbReference type="AlphaFoldDB" id="A0A833V3T7"/>
<evidence type="ECO:0000313" key="2">
    <source>
        <dbReference type="Proteomes" id="UP000623129"/>
    </source>
</evidence>
<protein>
    <submittedName>
        <fullName evidence="1">Uncharacterized protein</fullName>
    </submittedName>
</protein>
<reference evidence="1" key="1">
    <citation type="submission" date="2020-01" db="EMBL/GenBank/DDBJ databases">
        <title>Genome sequence of Kobresia littledalei, the first chromosome-level genome in the family Cyperaceae.</title>
        <authorList>
            <person name="Qu G."/>
        </authorList>
    </citation>
    <scope>NUCLEOTIDE SEQUENCE</scope>
    <source>
        <strain evidence="1">C.B.Clarke</strain>
        <tissue evidence="1">Leaf</tissue>
    </source>
</reference>
<dbReference type="PANTHER" id="PTHR33052">
    <property type="entry name" value="DUF4228 DOMAIN PROTEIN-RELATED"/>
    <property type="match status" value="1"/>
</dbReference>